<evidence type="ECO:0000256" key="9">
    <source>
        <dbReference type="ARBA" id="ARBA00023136"/>
    </source>
</evidence>
<feature type="transmembrane region" description="Helical" evidence="10">
    <location>
        <begin position="427"/>
        <end position="445"/>
    </location>
</feature>
<evidence type="ECO:0000256" key="7">
    <source>
        <dbReference type="ARBA" id="ARBA00022824"/>
    </source>
</evidence>
<evidence type="ECO:0000256" key="4">
    <source>
        <dbReference type="ARBA" id="ARBA00022676"/>
    </source>
</evidence>
<feature type="transmembrane region" description="Helical" evidence="10">
    <location>
        <begin position="457"/>
        <end position="476"/>
    </location>
</feature>
<dbReference type="PANTHER" id="PTHR12413">
    <property type="entry name" value="DOLICHYL GLYCOSYLTRANSFERASE"/>
    <property type="match status" value="1"/>
</dbReference>
<comment type="subcellular location">
    <subcellularLocation>
        <location evidence="1 10">Endoplasmic reticulum membrane</location>
        <topology evidence="1 10">Multi-pass membrane protein</topology>
    </subcellularLocation>
</comment>
<evidence type="ECO:0000313" key="12">
    <source>
        <dbReference type="Proteomes" id="UP001347796"/>
    </source>
</evidence>
<proteinExistence type="inferred from homology"/>
<dbReference type="PANTHER" id="PTHR12413:SF2">
    <property type="entry name" value="DOLICHYL PYROPHOSPHATE GLC1MAN9GLCNAC2 ALPHA-1,3-GLUCOSYLTRANSFERASE-RELATED"/>
    <property type="match status" value="1"/>
</dbReference>
<feature type="transmembrane region" description="Helical" evidence="10">
    <location>
        <begin position="357"/>
        <end position="374"/>
    </location>
</feature>
<name>A0AAN8JFX6_PATCE</name>
<dbReference type="Pfam" id="PF03155">
    <property type="entry name" value="Alg6_Alg8"/>
    <property type="match status" value="1"/>
</dbReference>
<dbReference type="Proteomes" id="UP001347796">
    <property type="component" value="Unassembled WGS sequence"/>
</dbReference>
<evidence type="ECO:0000256" key="8">
    <source>
        <dbReference type="ARBA" id="ARBA00022989"/>
    </source>
</evidence>
<keyword evidence="7 10" id="KW-0256">Endoplasmic reticulum</keyword>
<evidence type="ECO:0000256" key="2">
    <source>
        <dbReference type="ARBA" id="ARBA00004922"/>
    </source>
</evidence>
<evidence type="ECO:0000256" key="10">
    <source>
        <dbReference type="RuleBase" id="RU363110"/>
    </source>
</evidence>
<evidence type="ECO:0000256" key="5">
    <source>
        <dbReference type="ARBA" id="ARBA00022679"/>
    </source>
</evidence>
<feature type="transmembrane region" description="Helical" evidence="10">
    <location>
        <begin position="380"/>
        <end position="395"/>
    </location>
</feature>
<gene>
    <name evidence="11" type="ORF">SNE40_017020</name>
</gene>
<evidence type="ECO:0000256" key="3">
    <source>
        <dbReference type="ARBA" id="ARBA00008715"/>
    </source>
</evidence>
<feature type="transmembrane region" description="Helical" evidence="10">
    <location>
        <begin position="402"/>
        <end position="421"/>
    </location>
</feature>
<evidence type="ECO:0000256" key="6">
    <source>
        <dbReference type="ARBA" id="ARBA00022692"/>
    </source>
</evidence>
<feature type="transmembrane region" description="Helical" evidence="10">
    <location>
        <begin position="488"/>
        <end position="507"/>
    </location>
</feature>
<dbReference type="AlphaFoldDB" id="A0AAN8JFX6"/>
<dbReference type="GO" id="GO:0042283">
    <property type="term" value="F:dolichyl pyrophosphate Glc1Man9GlcNAc2 alpha-1,3-glucosyltransferase activity"/>
    <property type="evidence" value="ECO:0007669"/>
    <property type="project" value="TreeGrafter"/>
</dbReference>
<comment type="pathway">
    <text evidence="2 10">Protein modification; protein glycosylation.</text>
</comment>
<feature type="transmembrane region" description="Helical" evidence="10">
    <location>
        <begin position="230"/>
        <end position="253"/>
    </location>
</feature>
<comment type="similarity">
    <text evidence="3 10">Belongs to the ALG6/ALG8 glucosyltransferase family.</text>
</comment>
<feature type="transmembrane region" description="Helical" evidence="10">
    <location>
        <begin position="184"/>
        <end position="209"/>
    </location>
</feature>
<keyword evidence="9 10" id="KW-0472">Membrane</keyword>
<comment type="caution">
    <text evidence="11">The sequence shown here is derived from an EMBL/GenBank/DDBJ whole genome shotgun (WGS) entry which is preliminary data.</text>
</comment>
<dbReference type="InterPro" id="IPR004856">
    <property type="entry name" value="Glyco_trans_ALG6/ALG8"/>
</dbReference>
<dbReference type="GO" id="GO:0005789">
    <property type="term" value="C:endoplasmic reticulum membrane"/>
    <property type="evidence" value="ECO:0007669"/>
    <property type="project" value="UniProtKB-SubCell"/>
</dbReference>
<dbReference type="EC" id="2.4.1.-" evidence="10"/>
<keyword evidence="8 10" id="KW-1133">Transmembrane helix</keyword>
<keyword evidence="12" id="KW-1185">Reference proteome</keyword>
<dbReference type="EMBL" id="JAZGQO010000011">
    <property type="protein sequence ID" value="KAK6173599.1"/>
    <property type="molecule type" value="Genomic_DNA"/>
</dbReference>
<feature type="transmembrane region" description="Helical" evidence="10">
    <location>
        <begin position="132"/>
        <end position="153"/>
    </location>
</feature>
<feature type="transmembrane region" description="Helical" evidence="10">
    <location>
        <begin position="160"/>
        <end position="178"/>
    </location>
</feature>
<reference evidence="11 12" key="1">
    <citation type="submission" date="2024-01" db="EMBL/GenBank/DDBJ databases">
        <title>The genome of the rayed Mediterranean limpet Patella caerulea (Linnaeus, 1758).</title>
        <authorList>
            <person name="Anh-Thu Weber A."/>
            <person name="Halstead-Nussloch G."/>
        </authorList>
    </citation>
    <scope>NUCLEOTIDE SEQUENCE [LARGE SCALE GENOMIC DNA]</scope>
    <source>
        <strain evidence="11">AATW-2023a</strain>
        <tissue evidence="11">Whole specimen</tissue>
    </source>
</reference>
<keyword evidence="4 10" id="KW-0328">Glycosyltransferase</keyword>
<keyword evidence="5 10" id="KW-0808">Transferase</keyword>
<evidence type="ECO:0000313" key="11">
    <source>
        <dbReference type="EMBL" id="KAK6173599.1"/>
    </source>
</evidence>
<accession>A0AAN8JFX6</accession>
<protein>
    <recommendedName>
        <fullName evidence="10">Alpha-1,3-glucosyltransferase</fullName>
        <ecNumber evidence="10">2.4.1.-</ecNumber>
    </recommendedName>
</protein>
<keyword evidence="6 10" id="KW-0812">Transmembrane</keyword>
<sequence>MAAIYVVAAAVTCFKLLLIPSYRSTDFEVHRNWLAVTHSLPISQWYTDKTSEWTLDYPPLFAWMEFFLSQIAKHFDPEMLRVTNLNYASDATILFQRLTVIVTDFMYLFAAKKFCDVCVKKTKGKESVSSNIYQNPSLIMAVLLMANFGLLIVDHIHFQYNGVLMGIFILSIVCIYQNQFLQSALWFSILLNMKHIYLYVAPVYFVYLLRCYCYNPNKQGSKFSISSFSLLRLIYLGMIVLTVFGISFGPFIYMGQLSQVLSRLFPFKRGLCHAYWAPNFWALYNIADKAASIIGTKLKVLSSVAVEEASMTGGLVQEFSHTVLPSIKPIYTVILTLLAMLPALIHLFLNPQKGGQGFVRCLVLCGFASFLFGWHVHEKAILIIIIPLTLLILEKREDGRLYLFLSTIGFYSLFPLLFTQFETPIKIVLLILHCLYSFSSLSNIYRSASTMLPVVSWYESLYLLGIIPLEIYNSFIHHVLKLNISLPFIPLLLTSVYCSIGVLYAWLRFYSTTLKSSTHKTKTS</sequence>
<dbReference type="GO" id="GO:0006487">
    <property type="term" value="P:protein N-linked glycosylation"/>
    <property type="evidence" value="ECO:0007669"/>
    <property type="project" value="TreeGrafter"/>
</dbReference>
<evidence type="ECO:0000256" key="1">
    <source>
        <dbReference type="ARBA" id="ARBA00004477"/>
    </source>
</evidence>
<organism evidence="11 12">
    <name type="scientific">Patella caerulea</name>
    <name type="common">Rayed Mediterranean limpet</name>
    <dbReference type="NCBI Taxonomy" id="87958"/>
    <lineage>
        <taxon>Eukaryota</taxon>
        <taxon>Metazoa</taxon>
        <taxon>Spiralia</taxon>
        <taxon>Lophotrochozoa</taxon>
        <taxon>Mollusca</taxon>
        <taxon>Gastropoda</taxon>
        <taxon>Patellogastropoda</taxon>
        <taxon>Patelloidea</taxon>
        <taxon>Patellidae</taxon>
        <taxon>Patella</taxon>
    </lineage>
</organism>
<feature type="transmembrane region" description="Helical" evidence="10">
    <location>
        <begin position="330"/>
        <end position="350"/>
    </location>
</feature>